<keyword evidence="3" id="KW-1185">Reference proteome</keyword>
<dbReference type="RefSeq" id="WP_249286165.1">
    <property type="nucleotide sequence ID" value="NZ_JACRWC010000019.1"/>
</dbReference>
<name>A0A923SLW9_9FIRM</name>
<evidence type="ECO:0000313" key="2">
    <source>
        <dbReference type="EMBL" id="MBC5998601.1"/>
    </source>
</evidence>
<dbReference type="Proteomes" id="UP000644115">
    <property type="component" value="Unassembled WGS sequence"/>
</dbReference>
<evidence type="ECO:0000259" key="1">
    <source>
        <dbReference type="Pfam" id="PF21778"/>
    </source>
</evidence>
<organism evidence="2 3">
    <name type="scientific">Lentihominibacter faecis</name>
    <dbReference type="NCBI Taxonomy" id="2764712"/>
    <lineage>
        <taxon>Bacteria</taxon>
        <taxon>Bacillati</taxon>
        <taxon>Bacillota</taxon>
        <taxon>Clostridia</taxon>
        <taxon>Peptostreptococcales</taxon>
        <taxon>Anaerovoracaceae</taxon>
        <taxon>Lentihominibacter</taxon>
    </lineage>
</organism>
<dbReference type="AlphaFoldDB" id="A0A923SLW9"/>
<gene>
    <name evidence="2" type="ORF">H8876_01005</name>
</gene>
<comment type="caution">
    <text evidence="2">The sequence shown here is derived from an EMBL/GenBank/DDBJ whole genome shotgun (WGS) entry which is preliminary data.</text>
</comment>
<feature type="domain" description="DUF6873" evidence="1">
    <location>
        <begin position="66"/>
        <end position="227"/>
    </location>
</feature>
<reference evidence="2" key="1">
    <citation type="submission" date="2020-08" db="EMBL/GenBank/DDBJ databases">
        <authorList>
            <person name="Liu C."/>
            <person name="Sun Q."/>
        </authorList>
    </citation>
    <scope>NUCLEOTIDE SEQUENCE</scope>
    <source>
        <strain evidence="2">BX16</strain>
    </source>
</reference>
<proteinExistence type="predicted"/>
<dbReference type="InterPro" id="IPR049238">
    <property type="entry name" value="DUF6873"/>
</dbReference>
<evidence type="ECO:0000313" key="3">
    <source>
        <dbReference type="Proteomes" id="UP000644115"/>
    </source>
</evidence>
<sequence length="241" mass="26446">MLQNTPTVYLSRLASPSLQRFLQSNGFQLNSLDVPGVYPEISTHADILLCQLGLWEKAQIFHGDPEKLARNYPGNIRYNAVCTGKYFIHNLQYTDPDLLAAAETKAAADSAILTKIHVKQGYTRCSLLPVDDRSFITSDAGIAKTLADHDTDVLLIHPGHIHLPGFDYGFIGGTGGGLPLSGRRLLVVNGNIETHPDHKKIATFLEDRDIDLYYSKDSPLMDIGSILVDAAPKPLQQPAQD</sequence>
<accession>A0A923SLW9</accession>
<dbReference type="Pfam" id="PF21778">
    <property type="entry name" value="DUF6873"/>
    <property type="match status" value="1"/>
</dbReference>
<protein>
    <recommendedName>
        <fullName evidence="1">DUF6873 domain-containing protein</fullName>
    </recommendedName>
</protein>
<dbReference type="EMBL" id="JACRWC010000019">
    <property type="protein sequence ID" value="MBC5998601.1"/>
    <property type="molecule type" value="Genomic_DNA"/>
</dbReference>